<keyword evidence="3" id="KW-1185">Reference proteome</keyword>
<keyword evidence="2" id="KW-0378">Hydrolase</keyword>
<dbReference type="PANTHER" id="PTHR10395">
    <property type="entry name" value="URICASE AND TRANSTHYRETIN-RELATED"/>
    <property type="match status" value="1"/>
</dbReference>
<dbReference type="RefSeq" id="WP_168029096.1">
    <property type="nucleotide sequence ID" value="NZ_JAAVNE010000009.1"/>
</dbReference>
<dbReference type="InterPro" id="IPR023416">
    <property type="entry name" value="Transthyretin/HIU_hydrolase_d"/>
</dbReference>
<dbReference type="Pfam" id="PF00576">
    <property type="entry name" value="Transthyretin"/>
    <property type="match status" value="1"/>
</dbReference>
<feature type="domain" description="Transthyretin/hydroxyisourate hydrolase" evidence="1">
    <location>
        <begin position="5"/>
        <end position="116"/>
    </location>
</feature>
<comment type="caution">
    <text evidence="2">The sequence shown here is derived from an EMBL/GenBank/DDBJ whole genome shotgun (WGS) entry which is preliminary data.</text>
</comment>
<dbReference type="EMBL" id="JAAVNE010000009">
    <property type="protein sequence ID" value="NKC30830.1"/>
    <property type="molecule type" value="Genomic_DNA"/>
</dbReference>
<accession>A0ABX1E104</accession>
<evidence type="ECO:0000313" key="2">
    <source>
        <dbReference type="EMBL" id="NKC30830.1"/>
    </source>
</evidence>
<organism evidence="2 3">
    <name type="scientific">Falsiroseomonas selenitidurans</name>
    <dbReference type="NCBI Taxonomy" id="2716335"/>
    <lineage>
        <taxon>Bacteria</taxon>
        <taxon>Pseudomonadati</taxon>
        <taxon>Pseudomonadota</taxon>
        <taxon>Alphaproteobacteria</taxon>
        <taxon>Acetobacterales</taxon>
        <taxon>Roseomonadaceae</taxon>
        <taxon>Falsiroseomonas</taxon>
    </lineage>
</organism>
<sequence length="117" mass="12506">MAAGISVHAVDVASGRPGEGMKVEIHRLLPEGGRQAVAEGLLGADGALHHPVTTGVGVTVGVHEVLFHIGDFFAATQSPPPPFLELVPFRFRVFDASLHYHLPIKFTPWGFSLYRGA</sequence>
<proteinExistence type="predicted"/>
<dbReference type="Gene3D" id="2.60.40.180">
    <property type="entry name" value="Transthyretin/hydroxyisourate hydrolase domain"/>
    <property type="match status" value="1"/>
</dbReference>
<evidence type="ECO:0000259" key="1">
    <source>
        <dbReference type="Pfam" id="PF00576"/>
    </source>
</evidence>
<dbReference type="PANTHER" id="PTHR10395:SF7">
    <property type="entry name" value="5-HYDROXYISOURATE HYDROLASE"/>
    <property type="match status" value="1"/>
</dbReference>
<protein>
    <submittedName>
        <fullName evidence="2">Hydroxyisourate hydrolase</fullName>
    </submittedName>
</protein>
<dbReference type="SUPFAM" id="SSF49472">
    <property type="entry name" value="Transthyretin (synonym: prealbumin)"/>
    <property type="match status" value="1"/>
</dbReference>
<dbReference type="InterPro" id="IPR036817">
    <property type="entry name" value="Transthyretin/HIU_hydrolase_sf"/>
</dbReference>
<reference evidence="2 3" key="1">
    <citation type="submission" date="2020-03" db="EMBL/GenBank/DDBJ databases">
        <title>Roseomonas selenitidurans sp. nov. isolated from urban soil.</title>
        <authorList>
            <person name="Liu H."/>
        </authorList>
    </citation>
    <scope>NUCLEOTIDE SEQUENCE [LARGE SCALE GENOMIC DNA]</scope>
    <source>
        <strain evidence="2 3">BU-1</strain>
    </source>
</reference>
<gene>
    <name evidence="2" type="ORF">HEQ75_08135</name>
</gene>
<evidence type="ECO:0000313" key="3">
    <source>
        <dbReference type="Proteomes" id="UP000787635"/>
    </source>
</evidence>
<dbReference type="Proteomes" id="UP000787635">
    <property type="component" value="Unassembled WGS sequence"/>
</dbReference>
<dbReference type="GO" id="GO:0016787">
    <property type="term" value="F:hydrolase activity"/>
    <property type="evidence" value="ECO:0007669"/>
    <property type="project" value="UniProtKB-KW"/>
</dbReference>
<name>A0ABX1E104_9PROT</name>